<evidence type="ECO:0000256" key="2">
    <source>
        <dbReference type="SAM" id="SignalP"/>
    </source>
</evidence>
<dbReference type="Pfam" id="PF01048">
    <property type="entry name" value="PNP_UDP_1"/>
    <property type="match status" value="1"/>
</dbReference>
<proteinExistence type="predicted"/>
<dbReference type="PROSITE" id="PS50297">
    <property type="entry name" value="ANK_REP_REGION"/>
    <property type="match status" value="3"/>
</dbReference>
<dbReference type="SMART" id="SM00248">
    <property type="entry name" value="ANK"/>
    <property type="match status" value="5"/>
</dbReference>
<dbReference type="EMBL" id="DF933800">
    <property type="protein sequence ID" value="GAM33366.1"/>
    <property type="molecule type" value="Genomic_DNA"/>
</dbReference>
<feature type="repeat" description="ANK" evidence="1">
    <location>
        <begin position="682"/>
        <end position="714"/>
    </location>
</feature>
<feature type="repeat" description="ANK" evidence="1">
    <location>
        <begin position="748"/>
        <end position="780"/>
    </location>
</feature>
<evidence type="ECO:0000313" key="4">
    <source>
        <dbReference type="EMBL" id="GAM33366.1"/>
    </source>
</evidence>
<keyword evidence="1" id="KW-0040">ANK repeat</keyword>
<dbReference type="PANTHER" id="PTHR46082">
    <property type="entry name" value="ATP/GTP-BINDING PROTEIN-RELATED"/>
    <property type="match status" value="1"/>
</dbReference>
<feature type="repeat" description="ANK" evidence="1">
    <location>
        <begin position="715"/>
        <end position="747"/>
    </location>
</feature>
<dbReference type="PROSITE" id="PS50088">
    <property type="entry name" value="ANK_REPEAT"/>
    <property type="match status" value="3"/>
</dbReference>
<dbReference type="GO" id="GO:0003824">
    <property type="term" value="F:catalytic activity"/>
    <property type="evidence" value="ECO:0007669"/>
    <property type="project" value="InterPro"/>
</dbReference>
<gene>
    <name evidence="4" type="ORF">TCE0_004f00213</name>
</gene>
<feature type="chain" id="PRO_5002121230" description="Nucleoside phosphorylase domain-containing protein" evidence="2">
    <location>
        <begin position="27"/>
        <end position="812"/>
    </location>
</feature>
<evidence type="ECO:0000313" key="5">
    <source>
        <dbReference type="Proteomes" id="UP000053095"/>
    </source>
</evidence>
<dbReference type="InterPro" id="IPR035994">
    <property type="entry name" value="Nucleoside_phosphorylase_sf"/>
</dbReference>
<evidence type="ECO:0000259" key="3">
    <source>
        <dbReference type="Pfam" id="PF01048"/>
    </source>
</evidence>
<dbReference type="Proteomes" id="UP000053095">
    <property type="component" value="Unassembled WGS sequence"/>
</dbReference>
<dbReference type="InterPro" id="IPR002110">
    <property type="entry name" value="Ankyrin_rpt"/>
</dbReference>
<dbReference type="AlphaFoldDB" id="A0A0B8N3D0"/>
<dbReference type="SUPFAM" id="SSF53167">
    <property type="entry name" value="Purine and uridine phosphorylases"/>
    <property type="match status" value="1"/>
</dbReference>
<dbReference type="Gene3D" id="3.40.50.1580">
    <property type="entry name" value="Nucleoside phosphorylase domain"/>
    <property type="match status" value="1"/>
</dbReference>
<dbReference type="Gene3D" id="1.25.40.20">
    <property type="entry name" value="Ankyrin repeat-containing domain"/>
    <property type="match status" value="1"/>
</dbReference>
<dbReference type="GO" id="GO:0009116">
    <property type="term" value="P:nucleoside metabolic process"/>
    <property type="evidence" value="ECO:0007669"/>
    <property type="project" value="InterPro"/>
</dbReference>
<accession>A0A0B8N3D0</accession>
<keyword evidence="2" id="KW-0732">Signal</keyword>
<feature type="signal peptide" evidence="2">
    <location>
        <begin position="1"/>
        <end position="26"/>
    </location>
</feature>
<dbReference type="InterPro" id="IPR036770">
    <property type="entry name" value="Ankyrin_rpt-contain_sf"/>
</dbReference>
<dbReference type="Pfam" id="PF12796">
    <property type="entry name" value="Ank_2"/>
    <property type="match status" value="1"/>
</dbReference>
<dbReference type="PANTHER" id="PTHR46082:SF11">
    <property type="entry name" value="AAA+ ATPASE DOMAIN-CONTAINING PROTEIN-RELATED"/>
    <property type="match status" value="1"/>
</dbReference>
<dbReference type="InterPro" id="IPR053137">
    <property type="entry name" value="NLR-like"/>
</dbReference>
<evidence type="ECO:0000256" key="1">
    <source>
        <dbReference type="PROSITE-ProRule" id="PRU00023"/>
    </source>
</evidence>
<sequence length="812" mass="90528">MKRRRLSCEDYVVGWVCALSIELAAAALVLDEEHDDIPSDNSTDTNLYTLGRIGEHNVVVACLPAGQMGTNSAAVVAGQMKARFTAIRFSLLVGIGGGVPTPETDIRLGDVVISLPEKEYGGVVQYDLGKEFPAGFERTGALNTPPTILLSAVSKLKANHYRGLTQITKFLSVFHNIPTFSRENTGDDILFESTYEHTGKEKSCDFCNRDRQIQRKPRKDEQIEIHYGTIASGNKVIRDGITRNELSAALKGVLCFEMEAAGLMNSFPCLVIRGICDYADSHKNDRWQPFAAATAAACAKEVLSVIPSPDVVGMHTIGDHIETGQLEARKDNGHNSIILENETKVDIKNFAYSFLVDLNFTSRLTEAMDYIITNAHGVFLWVQLVGQELIIYEEEGHSENDIFDFLQSLPTELERFYTLMFNKMKRKASDVRDGVKIFRFVLFAKRPLALDEALHVFGVPDDPNVDFNISIEVFRRSIPSDISRRLIHCGGNFLEIRSENDGVITHSQRLPARTSELPRSGTVQVIHQTVREYFLGRSGSVWNSEFKMKRKEAHHTIAITCVRYLMLWAANNTLAERIRNFQSWSPENFDDFIRYVDSMPFANYALCFLKYHIGGCERSPLAYLLGDWADSNLNESILHWSAASVARVFRNKCLLIAAQKGLSTATEALLTLGVEMDIKDDEDRSPLSWAAKSGYETVVNVLLGHKADIESMDKFRQTPLSWAAENGHEGVVRLLLAKSANLESTDEMGRTPLAWASRNGHLGVVKLLVDNGASKESSDQNSQTPLSLAMAKDHKAVIKLLHEHNVARKDAP</sequence>
<reference evidence="5" key="1">
    <citation type="journal article" date="2015" name="Genome Announc.">
        <title>Draft genome sequence of Talaromyces cellulolyticus strain Y-94, a source of lignocellulosic biomass-degrading enzymes.</title>
        <authorList>
            <person name="Fujii T."/>
            <person name="Koike H."/>
            <person name="Sawayama S."/>
            <person name="Yano S."/>
            <person name="Inoue H."/>
        </authorList>
    </citation>
    <scope>NUCLEOTIDE SEQUENCE [LARGE SCALE GENOMIC DNA]</scope>
    <source>
        <strain evidence="5">Y-94</strain>
    </source>
</reference>
<dbReference type="SUPFAM" id="SSF48403">
    <property type="entry name" value="Ankyrin repeat"/>
    <property type="match status" value="1"/>
</dbReference>
<protein>
    <recommendedName>
        <fullName evidence="3">Nucleoside phosphorylase domain-containing protein</fullName>
    </recommendedName>
</protein>
<keyword evidence="5" id="KW-1185">Reference proteome</keyword>
<feature type="domain" description="Nucleoside phosphorylase" evidence="3">
    <location>
        <begin position="16"/>
        <end position="302"/>
    </location>
</feature>
<dbReference type="InterPro" id="IPR000845">
    <property type="entry name" value="Nucleoside_phosphorylase_d"/>
</dbReference>
<organism evidence="4 5">
    <name type="scientific">Talaromyces pinophilus</name>
    <name type="common">Penicillium pinophilum</name>
    <dbReference type="NCBI Taxonomy" id="128442"/>
    <lineage>
        <taxon>Eukaryota</taxon>
        <taxon>Fungi</taxon>
        <taxon>Dikarya</taxon>
        <taxon>Ascomycota</taxon>
        <taxon>Pezizomycotina</taxon>
        <taxon>Eurotiomycetes</taxon>
        <taxon>Eurotiomycetidae</taxon>
        <taxon>Eurotiales</taxon>
        <taxon>Trichocomaceae</taxon>
        <taxon>Talaromyces</taxon>
        <taxon>Talaromyces sect. Talaromyces</taxon>
    </lineage>
</organism>
<name>A0A0B8N3D0_TALPI</name>